<organism evidence="1 2">
    <name type="scientific">Rosa chinensis</name>
    <name type="common">China rose</name>
    <dbReference type="NCBI Taxonomy" id="74649"/>
    <lineage>
        <taxon>Eukaryota</taxon>
        <taxon>Viridiplantae</taxon>
        <taxon>Streptophyta</taxon>
        <taxon>Embryophyta</taxon>
        <taxon>Tracheophyta</taxon>
        <taxon>Spermatophyta</taxon>
        <taxon>Magnoliopsida</taxon>
        <taxon>eudicotyledons</taxon>
        <taxon>Gunneridae</taxon>
        <taxon>Pentapetalae</taxon>
        <taxon>rosids</taxon>
        <taxon>fabids</taxon>
        <taxon>Rosales</taxon>
        <taxon>Rosaceae</taxon>
        <taxon>Rosoideae</taxon>
        <taxon>Rosoideae incertae sedis</taxon>
        <taxon>Rosa</taxon>
    </lineage>
</organism>
<proteinExistence type="predicted"/>
<comment type="caution">
    <text evidence="1">The sequence shown here is derived from an EMBL/GenBank/DDBJ whole genome shotgun (WGS) entry which is preliminary data.</text>
</comment>
<sequence>MDILFSIIRRQSIAFVSTAGNHYNIFYKLQAQVFSFPAVIYYNYVFWFCSPFETVQNQFTVAPAINF</sequence>
<name>A0A2P6PLB3_ROSCH</name>
<evidence type="ECO:0000313" key="2">
    <source>
        <dbReference type="Proteomes" id="UP000238479"/>
    </source>
</evidence>
<dbReference type="Gramene" id="PRQ22721">
    <property type="protein sequence ID" value="PRQ22721"/>
    <property type="gene ID" value="RchiOBHm_Chr6g0253391"/>
</dbReference>
<evidence type="ECO:0000313" key="1">
    <source>
        <dbReference type="EMBL" id="PRQ22721.1"/>
    </source>
</evidence>
<keyword evidence="2" id="KW-1185">Reference proteome</keyword>
<dbReference type="EMBL" id="PDCK01000044">
    <property type="protein sequence ID" value="PRQ22721.1"/>
    <property type="molecule type" value="Genomic_DNA"/>
</dbReference>
<gene>
    <name evidence="1" type="ORF">RchiOBHm_Chr6g0253391</name>
</gene>
<dbReference type="Proteomes" id="UP000238479">
    <property type="component" value="Chromosome 6"/>
</dbReference>
<dbReference type="AlphaFoldDB" id="A0A2P6PLB3"/>
<reference evidence="1 2" key="1">
    <citation type="journal article" date="2018" name="Nat. Genet.">
        <title>The Rosa genome provides new insights in the design of modern roses.</title>
        <authorList>
            <person name="Bendahmane M."/>
        </authorList>
    </citation>
    <scope>NUCLEOTIDE SEQUENCE [LARGE SCALE GENOMIC DNA]</scope>
    <source>
        <strain evidence="2">cv. Old Blush</strain>
    </source>
</reference>
<protein>
    <submittedName>
        <fullName evidence="1">Uncharacterized protein</fullName>
    </submittedName>
</protein>
<accession>A0A2P6PLB3</accession>